<reference evidence="4 5" key="1">
    <citation type="submission" date="2017-11" db="EMBL/GenBank/DDBJ databases">
        <title>Draft genome sequence of magnetotactic bacterium Magnetospirillum kuznetsovii LBB-42.</title>
        <authorList>
            <person name="Grouzdev D.S."/>
            <person name="Rysina M.S."/>
            <person name="Baslerov R.V."/>
            <person name="Koziaeva V."/>
        </authorList>
    </citation>
    <scope>NUCLEOTIDE SEQUENCE [LARGE SCALE GENOMIC DNA]</scope>
    <source>
        <strain evidence="4 5">LBB-42</strain>
    </source>
</reference>
<dbReference type="OrthoDB" id="9788924at2"/>
<dbReference type="InterPro" id="IPR020023">
    <property type="entry name" value="PseG"/>
</dbReference>
<evidence type="ECO:0000256" key="2">
    <source>
        <dbReference type="PIRSR" id="PIRSR620023-2"/>
    </source>
</evidence>
<dbReference type="InterPro" id="IPR000182">
    <property type="entry name" value="GNAT_dom"/>
</dbReference>
<dbReference type="PROSITE" id="PS51186">
    <property type="entry name" value="GNAT"/>
    <property type="match status" value="1"/>
</dbReference>
<dbReference type="Proteomes" id="UP000251075">
    <property type="component" value="Unassembled WGS sequence"/>
</dbReference>
<dbReference type="GO" id="GO:0016787">
    <property type="term" value="F:hydrolase activity"/>
    <property type="evidence" value="ECO:0007669"/>
    <property type="project" value="UniProtKB-KW"/>
</dbReference>
<dbReference type="Pfam" id="PF13302">
    <property type="entry name" value="Acetyltransf_3"/>
    <property type="match status" value="1"/>
</dbReference>
<organism evidence="4 5">
    <name type="scientific">Paramagnetospirillum kuznetsovii</name>
    <dbReference type="NCBI Taxonomy" id="2053833"/>
    <lineage>
        <taxon>Bacteria</taxon>
        <taxon>Pseudomonadati</taxon>
        <taxon>Pseudomonadota</taxon>
        <taxon>Alphaproteobacteria</taxon>
        <taxon>Rhodospirillales</taxon>
        <taxon>Magnetospirillaceae</taxon>
        <taxon>Paramagnetospirillum</taxon>
    </lineage>
</organism>
<name>A0A364P0Q5_9PROT</name>
<feature type="active site" description="Proton acceptor" evidence="1">
    <location>
        <position position="22"/>
    </location>
</feature>
<gene>
    <name evidence="4" type="primary">pseG</name>
    <name evidence="4" type="ORF">CU669_05745</name>
</gene>
<feature type="domain" description="N-acetyltransferase" evidence="3">
    <location>
        <begin position="332"/>
        <end position="480"/>
    </location>
</feature>
<dbReference type="SUPFAM" id="SSF55729">
    <property type="entry name" value="Acyl-CoA N-acyltransferases (Nat)"/>
    <property type="match status" value="1"/>
</dbReference>
<comment type="caution">
    <text evidence="4">The sequence shown here is derived from an EMBL/GenBank/DDBJ whole genome shotgun (WGS) entry which is preliminary data.</text>
</comment>
<keyword evidence="5" id="KW-1185">Reference proteome</keyword>
<dbReference type="GO" id="GO:0016747">
    <property type="term" value="F:acyltransferase activity, transferring groups other than amino-acyl groups"/>
    <property type="evidence" value="ECO:0007669"/>
    <property type="project" value="InterPro"/>
</dbReference>
<dbReference type="RefSeq" id="WP_112142869.1">
    <property type="nucleotide sequence ID" value="NZ_PGTO01000003.1"/>
</dbReference>
<evidence type="ECO:0000256" key="1">
    <source>
        <dbReference type="PIRSR" id="PIRSR620023-1"/>
    </source>
</evidence>
<dbReference type="Gene3D" id="3.40.630.30">
    <property type="match status" value="1"/>
</dbReference>
<dbReference type="Gene3D" id="3.40.50.11190">
    <property type="match status" value="1"/>
</dbReference>
<proteinExistence type="predicted"/>
<evidence type="ECO:0000313" key="4">
    <source>
        <dbReference type="EMBL" id="RAU22886.1"/>
    </source>
</evidence>
<keyword evidence="4" id="KW-0378">Hydrolase</keyword>
<evidence type="ECO:0000259" key="3">
    <source>
        <dbReference type="PROSITE" id="PS51186"/>
    </source>
</evidence>
<dbReference type="SUPFAM" id="SSF53756">
    <property type="entry name" value="UDP-Glycosyltransferase/glycogen phosphorylase"/>
    <property type="match status" value="1"/>
</dbReference>
<dbReference type="EMBL" id="PGTO01000003">
    <property type="protein sequence ID" value="RAU22886.1"/>
    <property type="molecule type" value="Genomic_DNA"/>
</dbReference>
<accession>A0A364P0Q5</accession>
<feature type="binding site" evidence="2">
    <location>
        <position position="153"/>
    </location>
    <ligand>
        <name>substrate</name>
    </ligand>
</feature>
<dbReference type="Gene3D" id="3.40.50.2000">
    <property type="entry name" value="Glycogen Phosphorylase B"/>
    <property type="match status" value="1"/>
</dbReference>
<sequence length="480" mass="51375">MVTTPRTALFRADASATLGIGHVMRCLTLAAELNRRGWRCRFACDAETLRTVPALRSAPVELIELAAARDPAALAALAPPQWLVVDHYGLDQAYERALAAWAEHILVLDDLADRPHHCDILLDQTIGASADRYLGLVPHWAVVLAGAGHALLRPDFAEAGPSRVVPLDRILVSLGGTDPTNATGLALQALAAVGLGLPVSVVMGGAAPHLEAVRDLASRLTPQAEVLVDVADMAALMARCGLAVGAAGTSALERCRMGLPSVAVVIADNQRDIAKGLEREGAALVSALDIAALARSLSLLAGDERARSRMAGRARSLCDGRGAARLADLMSLDLRRAGPEDGEVLLAWRNDPVTRANSLETAEVERDHHFAWLDRVLADRERILMIGEYGGERIGMVRFDTCRDKEWRVSVSVAPEARGKGAGQALLTMAVSTLLRQVGPVDLIAEIREANPASRKIFVACGFVQADRADEILYFRRNSR</sequence>
<feature type="binding site" evidence="2">
    <location>
        <position position="253"/>
    </location>
    <ligand>
        <name>substrate</name>
    </ligand>
</feature>
<dbReference type="InterPro" id="IPR016181">
    <property type="entry name" value="Acyl_CoA_acyltransferase"/>
</dbReference>
<protein>
    <submittedName>
        <fullName evidence="4">UDP-2,4-diacetamido-2,4, 6-trideoxy-beta-L-altropyranose hydrolase</fullName>
    </submittedName>
</protein>
<dbReference type="AlphaFoldDB" id="A0A364P0Q5"/>
<evidence type="ECO:0000313" key="5">
    <source>
        <dbReference type="Proteomes" id="UP000251075"/>
    </source>
</evidence>
<dbReference type="NCBIfam" id="TIGR03590">
    <property type="entry name" value="PseG"/>
    <property type="match status" value="1"/>
</dbReference>